<feature type="chain" id="PRO_5042451238" evidence="1">
    <location>
        <begin position="21"/>
        <end position="171"/>
    </location>
</feature>
<evidence type="ECO:0000256" key="1">
    <source>
        <dbReference type="SAM" id="SignalP"/>
    </source>
</evidence>
<keyword evidence="4" id="KW-1185">Reference proteome</keyword>
<feature type="signal peptide" evidence="1">
    <location>
        <begin position="1"/>
        <end position="20"/>
    </location>
</feature>
<dbReference type="RefSeq" id="WP_004300241.1">
    <property type="nucleotide sequence ID" value="NC_011662.2"/>
</dbReference>
<dbReference type="EMBL" id="SSFD01000080">
    <property type="protein sequence ID" value="TXH87823.1"/>
    <property type="molecule type" value="Genomic_DNA"/>
</dbReference>
<protein>
    <submittedName>
        <fullName evidence="3">YfiR family protein</fullName>
    </submittedName>
</protein>
<dbReference type="HOGENOM" id="CLU_093136_0_0_4"/>
<dbReference type="STRING" id="85643.Tmz1t_3849"/>
<dbReference type="Proteomes" id="UP000002186">
    <property type="component" value="Chromosome"/>
</dbReference>
<dbReference type="KEGG" id="tmz:Tmz1t_3849"/>
<reference evidence="2 4" key="2">
    <citation type="journal article" date="2012" name="Stand. Genomic Sci.">
        <title>Complete genome sequence of Thauera aminoaromatica strain MZ1T.</title>
        <authorList>
            <person name="Jiang K."/>
            <person name="Sanseverino J."/>
            <person name="Chauhan A."/>
            <person name="Lucas S."/>
            <person name="Copeland A."/>
            <person name="Lapidus A."/>
            <person name="Del Rio T.G."/>
            <person name="Dalin E."/>
            <person name="Tice H."/>
            <person name="Bruce D."/>
            <person name="Goodwin L."/>
            <person name="Pitluck S."/>
            <person name="Sims D."/>
            <person name="Brettin T."/>
            <person name="Detter J.C."/>
            <person name="Han C."/>
            <person name="Chang Y.J."/>
            <person name="Larimer F."/>
            <person name="Land M."/>
            <person name="Hauser L."/>
            <person name="Kyrpides N.C."/>
            <person name="Mikhailova N."/>
            <person name="Moser S."/>
            <person name="Jegier P."/>
            <person name="Close D."/>
            <person name="Debruyn J.M."/>
            <person name="Wang Y."/>
            <person name="Layton A.C."/>
            <person name="Allen M.S."/>
            <person name="Sayler G.S."/>
        </authorList>
    </citation>
    <scope>NUCLEOTIDE SEQUENCE [LARGE SCALE GENOMIC DNA]</scope>
    <source>
        <strain evidence="2 4">MZ1T</strain>
    </source>
</reference>
<gene>
    <name evidence="2" type="ordered locus">Tmz1t_3849</name>
    <name evidence="3" type="ORF">E6Q80_05810</name>
</gene>
<evidence type="ECO:0000313" key="2">
    <source>
        <dbReference type="EMBL" id="ACR02438.1"/>
    </source>
</evidence>
<accession>C4KD27</accession>
<sequence>MSARNLFFGLALATSQGVLAQALPEFDLKATYAYNFAVLTQWPPATRASFNFCVYGDDGVAEAMRRLQGKSVHGRSVAVARLGALTAIRDCDLLYVGRDEAPSLPHIAALLGDAPVLTVTDATQPQPVAVVIVPEGRRLAFEIDVERSRRAGLKPSAALLGLARNLRQPLN</sequence>
<name>C4KD27_THASP</name>
<reference evidence="4" key="1">
    <citation type="submission" date="2009-05" db="EMBL/GenBank/DDBJ databases">
        <title>Complete sequence of chromosome of Thauera sp. MZ1T.</title>
        <authorList>
            <consortium name="US DOE Joint Genome Institute"/>
            <person name="Lucas S."/>
            <person name="Copeland A."/>
            <person name="Lapidus A."/>
            <person name="Glavina del Rio T."/>
            <person name="Dalin E."/>
            <person name="Tice H."/>
            <person name="Bruce D."/>
            <person name="Goodwin L."/>
            <person name="Pitluck S."/>
            <person name="Sims D."/>
            <person name="Brettin T."/>
            <person name="Detter J.C."/>
            <person name="Han C."/>
            <person name="Larimer F."/>
            <person name="Land M."/>
            <person name="Hauser L."/>
            <person name="Kyrpides N."/>
            <person name="Mikhailova N."/>
            <person name="Sayler G.S."/>
        </authorList>
    </citation>
    <scope>NUCLEOTIDE SEQUENCE [LARGE SCALE GENOMIC DNA]</scope>
    <source>
        <strain evidence="4">MZ1T</strain>
    </source>
</reference>
<evidence type="ECO:0000313" key="3">
    <source>
        <dbReference type="EMBL" id="TXH87823.1"/>
    </source>
</evidence>
<dbReference type="OrthoDB" id="8527941at2"/>
<reference evidence="3 5" key="3">
    <citation type="submission" date="2018-09" db="EMBL/GenBank/DDBJ databases">
        <title>Metagenome Assembled Genomes from an Advanced Water Purification Facility.</title>
        <authorList>
            <person name="Stamps B.W."/>
            <person name="Spear J.R."/>
        </authorList>
    </citation>
    <scope>NUCLEOTIDE SEQUENCE [LARGE SCALE GENOMIC DNA]</scope>
    <source>
        <strain evidence="3">Bin_27_1</strain>
    </source>
</reference>
<evidence type="ECO:0000313" key="4">
    <source>
        <dbReference type="Proteomes" id="UP000002186"/>
    </source>
</evidence>
<evidence type="ECO:0000313" key="5">
    <source>
        <dbReference type="Proteomes" id="UP000321192"/>
    </source>
</evidence>
<dbReference type="AlphaFoldDB" id="C4KD27"/>
<organism evidence="2 4">
    <name type="scientific">Thauera aminoaromatica</name>
    <dbReference type="NCBI Taxonomy" id="164330"/>
    <lineage>
        <taxon>Bacteria</taxon>
        <taxon>Pseudomonadati</taxon>
        <taxon>Pseudomonadota</taxon>
        <taxon>Betaproteobacteria</taxon>
        <taxon>Rhodocyclales</taxon>
        <taxon>Zoogloeaceae</taxon>
        <taxon>Thauera</taxon>
    </lineage>
</organism>
<dbReference type="eggNOG" id="ENOG5032YBM">
    <property type="taxonomic scope" value="Bacteria"/>
</dbReference>
<dbReference type="Proteomes" id="UP000321192">
    <property type="component" value="Unassembled WGS sequence"/>
</dbReference>
<accession>A0A5C7SW90</accession>
<dbReference type="EMBL" id="CP001281">
    <property type="protein sequence ID" value="ACR02438.1"/>
    <property type="molecule type" value="Genomic_DNA"/>
</dbReference>
<proteinExistence type="predicted"/>
<dbReference type="InterPro" id="IPR025293">
    <property type="entry name" value="YfiR/HmsC-like"/>
</dbReference>
<dbReference type="Pfam" id="PF13689">
    <property type="entry name" value="DUF4154"/>
    <property type="match status" value="1"/>
</dbReference>
<keyword evidence="1" id="KW-0732">Signal</keyword>